<sequence length="149" mass="16722">MQGGGCFTLTVQEQIKEYITSQPEPKRSDMQALHRIILQVMPACKLWFLDGKNSENITVSNPNIGYGFHTIKYADGKTREFYQIGISANKTGISVYILGIKDNKYLTQTYGKKLGKASVSGYCIKFKTLKDINIDILEAAIRYGVEATR</sequence>
<reference evidence="2" key="1">
    <citation type="submission" date="2018-11" db="EMBL/GenBank/DDBJ databases">
        <title>Complete genome sequence of Paenibacillus sp. ML311-T8.</title>
        <authorList>
            <person name="Nam Y.-D."/>
            <person name="Kang J."/>
            <person name="Chung W.-H."/>
            <person name="Park Y.S."/>
        </authorList>
    </citation>
    <scope>NUCLEOTIDE SEQUENCE [LARGE SCALE GENOMIC DNA]</scope>
    <source>
        <strain evidence="2">ML311-T8</strain>
    </source>
</reference>
<gene>
    <name evidence="1" type="ORF">EHS13_23650</name>
</gene>
<protein>
    <submittedName>
        <fullName evidence="1">DUF1801 domain-containing protein</fullName>
    </submittedName>
</protein>
<dbReference type="AlphaFoldDB" id="A0A6B8RMY4"/>
<dbReference type="RefSeq" id="WP_155702774.1">
    <property type="nucleotide sequence ID" value="NZ_CP034235.1"/>
</dbReference>
<dbReference type="OrthoDB" id="2604576at2"/>
<name>A0A6B8RMY4_9BACL</name>
<evidence type="ECO:0000313" key="1">
    <source>
        <dbReference type="EMBL" id="QGQ97670.1"/>
    </source>
</evidence>
<evidence type="ECO:0000313" key="2">
    <source>
        <dbReference type="Proteomes" id="UP000426246"/>
    </source>
</evidence>
<dbReference type="KEGG" id="ppsc:EHS13_23650"/>
<keyword evidence="2" id="KW-1185">Reference proteome</keyword>
<dbReference type="SUPFAM" id="SSF159888">
    <property type="entry name" value="YdhG-like"/>
    <property type="match status" value="1"/>
</dbReference>
<proteinExistence type="predicted"/>
<organism evidence="1 2">
    <name type="scientific">Paenibacillus psychroresistens</name>
    <dbReference type="NCBI Taxonomy" id="1778678"/>
    <lineage>
        <taxon>Bacteria</taxon>
        <taxon>Bacillati</taxon>
        <taxon>Bacillota</taxon>
        <taxon>Bacilli</taxon>
        <taxon>Bacillales</taxon>
        <taxon>Paenibacillaceae</taxon>
        <taxon>Paenibacillus</taxon>
    </lineage>
</organism>
<accession>A0A6B8RMY4</accession>
<dbReference type="EMBL" id="CP034235">
    <property type="protein sequence ID" value="QGQ97670.1"/>
    <property type="molecule type" value="Genomic_DNA"/>
</dbReference>
<dbReference type="Proteomes" id="UP000426246">
    <property type="component" value="Chromosome"/>
</dbReference>